<feature type="repeat" description="PPR" evidence="5">
    <location>
        <begin position="276"/>
        <end position="310"/>
    </location>
</feature>
<dbReference type="PANTHER" id="PTHR47936">
    <property type="entry name" value="PPR_LONG DOMAIN-CONTAINING PROTEIN"/>
    <property type="match status" value="1"/>
</dbReference>
<keyword evidence="9" id="KW-1185">Reference proteome</keyword>
<dbReference type="AlphaFoldDB" id="A0A427YIJ8"/>
<comment type="caution">
    <text evidence="8">The sequence shown here is derived from an EMBL/GenBank/DDBJ whole genome shotgun (WGS) entry which is preliminary data.</text>
</comment>
<dbReference type="PROSITE" id="PS51375">
    <property type="entry name" value="PPR"/>
    <property type="match status" value="2"/>
</dbReference>
<comment type="function">
    <text evidence="3">Regulates mitochondrial small subunit maturation by controlling 15S rRNA 5'-end processing. Localizes to the 5' precursor of the 15S rRNA in a position that is subsequently occupied by mS47 in the mature yeast mtSSU. Uses structure and sequence-specific RNA recognition, binding to a single-stranded region of the precursor and specifically recognizing bases -6 to -1. The exchange of Ccm1 for mS47 is coupled to the irreversible removal of precursor rRNA that is accompanied by conformational changes of the mitoribosomal proteins uS5m and mS26. These conformational changes signal completion of 5'-end rRNA processing through protection of the mature 5'-end of the 15S rRNA and stabilization of mS47. The removal of the 5' precursor together with the dissociation of Ccm1 may be catalyzed by the 5'-3' exoribonuclease Pet127. Involved in the specific removal of group I introns in mitochondrial encoded transcripts.</text>
</comment>
<dbReference type="Gene3D" id="1.25.40.10">
    <property type="entry name" value="Tetratricopeptide repeat domain"/>
    <property type="match status" value="3"/>
</dbReference>
<feature type="repeat" description="PPR" evidence="5">
    <location>
        <begin position="381"/>
        <end position="415"/>
    </location>
</feature>
<evidence type="ECO:0000256" key="3">
    <source>
        <dbReference type="ARBA" id="ARBA00044493"/>
    </source>
</evidence>
<feature type="domain" description="Pentatricopeptide repeat-containing protein-mitochondrial" evidence="7">
    <location>
        <begin position="245"/>
        <end position="366"/>
    </location>
</feature>
<proteinExistence type="inferred from homology"/>
<dbReference type="Proteomes" id="UP000279259">
    <property type="component" value="Unassembled WGS sequence"/>
</dbReference>
<dbReference type="OrthoDB" id="185373at2759"/>
<evidence type="ECO:0000256" key="2">
    <source>
        <dbReference type="ARBA" id="ARBA00022737"/>
    </source>
</evidence>
<evidence type="ECO:0000313" key="9">
    <source>
        <dbReference type="Proteomes" id="UP000279259"/>
    </source>
</evidence>
<dbReference type="InterPro" id="IPR002885">
    <property type="entry name" value="PPR_rpt"/>
</dbReference>
<gene>
    <name evidence="8" type="ORF">EHS25_010077</name>
</gene>
<organism evidence="8 9">
    <name type="scientific">Saitozyma podzolica</name>
    <dbReference type="NCBI Taxonomy" id="1890683"/>
    <lineage>
        <taxon>Eukaryota</taxon>
        <taxon>Fungi</taxon>
        <taxon>Dikarya</taxon>
        <taxon>Basidiomycota</taxon>
        <taxon>Agaricomycotina</taxon>
        <taxon>Tremellomycetes</taxon>
        <taxon>Tremellales</taxon>
        <taxon>Trimorphomycetaceae</taxon>
        <taxon>Saitozyma</taxon>
    </lineage>
</organism>
<evidence type="ECO:0000256" key="6">
    <source>
        <dbReference type="SAM" id="MobiDB-lite"/>
    </source>
</evidence>
<evidence type="ECO:0000313" key="8">
    <source>
        <dbReference type="EMBL" id="RSH90901.1"/>
    </source>
</evidence>
<name>A0A427YIJ8_9TREE</name>
<evidence type="ECO:0000259" key="7">
    <source>
        <dbReference type="Pfam" id="PF23276"/>
    </source>
</evidence>
<reference evidence="8 9" key="1">
    <citation type="submission" date="2018-11" db="EMBL/GenBank/DDBJ databases">
        <title>Genome sequence of Saitozyma podzolica DSM 27192.</title>
        <authorList>
            <person name="Aliyu H."/>
            <person name="Gorte O."/>
            <person name="Ochsenreither K."/>
        </authorList>
    </citation>
    <scope>NUCLEOTIDE SEQUENCE [LARGE SCALE GENOMIC DNA]</scope>
    <source>
        <strain evidence="8 9">DSM 27192</strain>
    </source>
</reference>
<evidence type="ECO:0000256" key="1">
    <source>
        <dbReference type="ARBA" id="ARBA00006192"/>
    </source>
</evidence>
<protein>
    <recommendedName>
        <fullName evidence="7">Pentatricopeptide repeat-containing protein-mitochondrial domain-containing protein</fullName>
    </recommendedName>
</protein>
<feature type="region of interest" description="Disordered" evidence="6">
    <location>
        <begin position="23"/>
        <end position="46"/>
    </location>
</feature>
<comment type="similarity">
    <text evidence="1">Belongs to the CCM1 family.</text>
</comment>
<comment type="subunit">
    <text evidence="4">Binds to mitochondrial small subunit 15S rRNA.</text>
</comment>
<evidence type="ECO:0000256" key="4">
    <source>
        <dbReference type="ARBA" id="ARBA00044511"/>
    </source>
</evidence>
<dbReference type="STRING" id="1890683.A0A427YIJ8"/>
<keyword evidence="2" id="KW-0677">Repeat</keyword>
<accession>A0A427YIJ8</accession>
<dbReference type="InterPro" id="IPR057027">
    <property type="entry name" value="TPR_mt"/>
</dbReference>
<dbReference type="PANTHER" id="PTHR47936:SF1">
    <property type="entry name" value="PENTATRICOPEPTIDE REPEAT-CONTAINING PROTEIN GUN1, CHLOROPLASTIC"/>
    <property type="match status" value="1"/>
</dbReference>
<dbReference type="Pfam" id="PF23276">
    <property type="entry name" value="TPR_24"/>
    <property type="match status" value="1"/>
</dbReference>
<evidence type="ECO:0000256" key="5">
    <source>
        <dbReference type="PROSITE-ProRule" id="PRU00708"/>
    </source>
</evidence>
<dbReference type="InterPro" id="IPR011990">
    <property type="entry name" value="TPR-like_helical_dom_sf"/>
</dbReference>
<sequence>MARPRPQVAGFLSALPTRFHLSRAASSSHPRGASLRPSDASPALPVGLKSINEQSHHRSPSHYNAALRLAADYSFRRGQTALLRTGTDVESLGWSIARAICADAQRAGIDLGRDGLEQLLRPEILPTLLLELAETEPLQSAYATLARLAIASNSLEQLHLVLHEMYDRGLRPSALVVKHAVRMACESDYPRLAYELAHRFEADSPHGKRLDSAAWASILIASAQSQYVSPHLTSAYASSKAFASLLSVLAVAARWADPSLSLRALDALAAIGVTAEEHHLTLLLQAYVNAGQLPDAIRVLSAIRAAGFHPTTATAQPIVTALTTADLIDQAFYTIEDMHKAGSSVDITALNAIVEAAVRTGDLPRARATQLAAADVGLVPDEITYNLILEACVTANNRLLGERIISEMRSASLSPNATSYEHMIRLCLQSPEYEAAFFYFEKFKAEAQPRREIYVALFNACQKRDDRRWKLVQEEAQRAGIRLSRRDPSRPQRS</sequence>
<dbReference type="EMBL" id="RSCD01000009">
    <property type="protein sequence ID" value="RSH90901.1"/>
    <property type="molecule type" value="Genomic_DNA"/>
</dbReference>